<gene>
    <name evidence="1" type="ORF">HNP21_005385</name>
</gene>
<dbReference type="AlphaFoldDB" id="A0A7W3NFY5"/>
<organism evidence="1 2">
    <name type="scientific">Priestia aryabhattai</name>
    <name type="common">Bacillus aryabhattai</name>
    <dbReference type="NCBI Taxonomy" id="412384"/>
    <lineage>
        <taxon>Bacteria</taxon>
        <taxon>Bacillati</taxon>
        <taxon>Bacillota</taxon>
        <taxon>Bacilli</taxon>
        <taxon>Bacillales</taxon>
        <taxon>Bacillaceae</taxon>
        <taxon>Priestia</taxon>
    </lineage>
</organism>
<sequence length="239" mass="27111">MGFGNSQSMFNNLLQNVVNSGNKRYIIFGGDDVHAGGVSTAEATRRYQQFASIINNVLGTNIPYRSSIGNWEDSTTDLFRRYINPYLTGYVGIPGTQGLVRHLWLDNANRRWSQDSLNLLRSLDPNYYYIIDFHWPLRVPGITNEIHDDHLMTQGETDMFFNAIPANVRNRILAIFTHHAHKLFSNSVPINPNFSNTPLYVTGCSGDYACKSVDRGYYDLNLTIQNNIATLQTTPVRVQ</sequence>
<dbReference type="SUPFAM" id="SSF56300">
    <property type="entry name" value="Metallo-dependent phosphatases"/>
    <property type="match status" value="1"/>
</dbReference>
<comment type="caution">
    <text evidence="1">The sequence shown here is derived from an EMBL/GenBank/DDBJ whole genome shotgun (WGS) entry which is preliminary data.</text>
</comment>
<evidence type="ECO:0000313" key="2">
    <source>
        <dbReference type="Proteomes" id="UP000543174"/>
    </source>
</evidence>
<name>A0A7W3NFY5_PRIAR</name>
<evidence type="ECO:0000313" key="1">
    <source>
        <dbReference type="EMBL" id="MBA9042250.1"/>
    </source>
</evidence>
<accession>A0A7W3NFY5</accession>
<dbReference type="EMBL" id="JACJHT010000010">
    <property type="protein sequence ID" value="MBA9042250.1"/>
    <property type="molecule type" value="Genomic_DNA"/>
</dbReference>
<proteinExistence type="predicted"/>
<dbReference type="InterPro" id="IPR029052">
    <property type="entry name" value="Metallo-depent_PP-like"/>
</dbReference>
<reference evidence="1" key="1">
    <citation type="submission" date="2020-08" db="EMBL/GenBank/DDBJ databases">
        <title>Functional genomics of gut bacteria from endangered species of beetles.</title>
        <authorList>
            <person name="Carlos-Shanley C."/>
        </authorList>
    </citation>
    <scope>NUCLEOTIDE SEQUENCE [LARGE SCALE GENOMIC DNA]</scope>
    <source>
        <strain evidence="1">S00060</strain>
    </source>
</reference>
<protein>
    <recommendedName>
        <fullName evidence="3">Calcineurin-like phosphoesterase domain-containing protein</fullName>
    </recommendedName>
</protein>
<dbReference type="Proteomes" id="UP000543174">
    <property type="component" value="Unassembled WGS sequence"/>
</dbReference>
<keyword evidence="2" id="KW-1185">Reference proteome</keyword>
<evidence type="ECO:0008006" key="3">
    <source>
        <dbReference type="Google" id="ProtNLM"/>
    </source>
</evidence>